<dbReference type="Proteomes" id="UP000030653">
    <property type="component" value="Unassembled WGS sequence"/>
</dbReference>
<dbReference type="PANTHER" id="PTHR12864">
    <property type="entry name" value="RAN BINDING PROTEIN 9-RELATED"/>
    <property type="match status" value="1"/>
</dbReference>
<gene>
    <name evidence="3" type="ORF">DACRYDRAFT_101579</name>
</gene>
<dbReference type="InterPro" id="IPR024964">
    <property type="entry name" value="CTLH/CRA"/>
</dbReference>
<dbReference type="SMART" id="SM00757">
    <property type="entry name" value="CRA"/>
    <property type="match status" value="1"/>
</dbReference>
<dbReference type="InterPro" id="IPR001870">
    <property type="entry name" value="B30.2/SPRY"/>
</dbReference>
<dbReference type="GeneID" id="63682629"/>
<proteinExistence type="predicted"/>
<dbReference type="OrthoDB" id="25503at2759"/>
<dbReference type="HOGENOM" id="CLU_322107_0_0_1"/>
<feature type="domain" description="B30.2/SPRY" evidence="2">
    <location>
        <begin position="124"/>
        <end position="314"/>
    </location>
</feature>
<dbReference type="RefSeq" id="XP_040625870.1">
    <property type="nucleotide sequence ID" value="XM_040767567.1"/>
</dbReference>
<dbReference type="Gene3D" id="2.60.120.920">
    <property type="match status" value="1"/>
</dbReference>
<evidence type="ECO:0000313" key="4">
    <source>
        <dbReference type="Proteomes" id="UP000030653"/>
    </source>
</evidence>
<dbReference type="PROSITE" id="PS50188">
    <property type="entry name" value="B302_SPRY"/>
    <property type="match status" value="1"/>
</dbReference>
<dbReference type="SUPFAM" id="SSF49899">
    <property type="entry name" value="Concanavalin A-like lectins/glucanases"/>
    <property type="match status" value="1"/>
</dbReference>
<protein>
    <submittedName>
        <fullName evidence="3">SPRY-domain-containing protein</fullName>
    </submittedName>
</protein>
<name>M5G5E1_DACPD</name>
<accession>M5G5E1</accession>
<feature type="region of interest" description="Disordered" evidence="1">
    <location>
        <begin position="59"/>
        <end position="134"/>
    </location>
</feature>
<dbReference type="AlphaFoldDB" id="M5G5E1"/>
<dbReference type="InterPro" id="IPR013320">
    <property type="entry name" value="ConA-like_dom_sf"/>
</dbReference>
<dbReference type="EMBL" id="JH795871">
    <property type="protein sequence ID" value="EJT98972.1"/>
    <property type="molecule type" value="Genomic_DNA"/>
</dbReference>
<feature type="region of interest" description="Disordered" evidence="1">
    <location>
        <begin position="617"/>
        <end position="643"/>
    </location>
</feature>
<dbReference type="InterPro" id="IPR050618">
    <property type="entry name" value="Ubq-SigPath_Reg"/>
</dbReference>
<dbReference type="InterPro" id="IPR006594">
    <property type="entry name" value="LisH"/>
</dbReference>
<dbReference type="InterPro" id="IPR013144">
    <property type="entry name" value="CRA_dom"/>
</dbReference>
<dbReference type="STRING" id="1858805.M5G5E1"/>
<feature type="compositionally biased region" description="Basic and acidic residues" evidence="1">
    <location>
        <begin position="120"/>
        <end position="133"/>
    </location>
</feature>
<keyword evidence="4" id="KW-1185">Reference proteome</keyword>
<dbReference type="InterPro" id="IPR043136">
    <property type="entry name" value="B30.2/SPRY_sf"/>
</dbReference>
<feature type="region of interest" description="Disordered" evidence="1">
    <location>
        <begin position="388"/>
        <end position="429"/>
    </location>
</feature>
<evidence type="ECO:0000256" key="1">
    <source>
        <dbReference type="SAM" id="MobiDB-lite"/>
    </source>
</evidence>
<reference evidence="3 4" key="1">
    <citation type="journal article" date="2012" name="Science">
        <title>The Paleozoic origin of enzymatic lignin decomposition reconstructed from 31 fungal genomes.</title>
        <authorList>
            <person name="Floudas D."/>
            <person name="Binder M."/>
            <person name="Riley R."/>
            <person name="Barry K."/>
            <person name="Blanchette R.A."/>
            <person name="Henrissat B."/>
            <person name="Martinez A.T."/>
            <person name="Otillar R."/>
            <person name="Spatafora J.W."/>
            <person name="Yadav J.S."/>
            <person name="Aerts A."/>
            <person name="Benoit I."/>
            <person name="Boyd A."/>
            <person name="Carlson A."/>
            <person name="Copeland A."/>
            <person name="Coutinho P.M."/>
            <person name="de Vries R.P."/>
            <person name="Ferreira P."/>
            <person name="Findley K."/>
            <person name="Foster B."/>
            <person name="Gaskell J."/>
            <person name="Glotzer D."/>
            <person name="Gorecki P."/>
            <person name="Heitman J."/>
            <person name="Hesse C."/>
            <person name="Hori C."/>
            <person name="Igarashi K."/>
            <person name="Jurgens J.A."/>
            <person name="Kallen N."/>
            <person name="Kersten P."/>
            <person name="Kohler A."/>
            <person name="Kuees U."/>
            <person name="Kumar T.K.A."/>
            <person name="Kuo A."/>
            <person name="LaButti K."/>
            <person name="Larrondo L.F."/>
            <person name="Lindquist E."/>
            <person name="Ling A."/>
            <person name="Lombard V."/>
            <person name="Lucas S."/>
            <person name="Lundell T."/>
            <person name="Martin R."/>
            <person name="McLaughlin D.J."/>
            <person name="Morgenstern I."/>
            <person name="Morin E."/>
            <person name="Murat C."/>
            <person name="Nagy L.G."/>
            <person name="Nolan M."/>
            <person name="Ohm R.A."/>
            <person name="Patyshakuliyeva A."/>
            <person name="Rokas A."/>
            <person name="Ruiz-Duenas F.J."/>
            <person name="Sabat G."/>
            <person name="Salamov A."/>
            <person name="Samejima M."/>
            <person name="Schmutz J."/>
            <person name="Slot J.C."/>
            <person name="St John F."/>
            <person name="Stenlid J."/>
            <person name="Sun H."/>
            <person name="Sun S."/>
            <person name="Syed K."/>
            <person name="Tsang A."/>
            <person name="Wiebenga A."/>
            <person name="Young D."/>
            <person name="Pisabarro A."/>
            <person name="Eastwood D.C."/>
            <person name="Martin F."/>
            <person name="Cullen D."/>
            <person name="Grigoriev I.V."/>
            <person name="Hibbett D.S."/>
        </authorList>
    </citation>
    <scope>NUCLEOTIDE SEQUENCE [LARGE SCALE GENOMIC DNA]</scope>
    <source>
        <strain evidence="3 4">DJM-731 SS1</strain>
    </source>
</reference>
<dbReference type="Pfam" id="PF00622">
    <property type="entry name" value="SPRY"/>
    <property type="match status" value="1"/>
</dbReference>
<sequence>MIVQEDTLVMPYFISSSTWTEGRDSESKMVNRHIQVSSQVSLITVYHDHHHPPLSHVYPILRTGAPSDGQKPIEYTIPSLGVSDPPPGTRRRNTARHSDSDTSPTPTHRRGRSHPTGTPPEHDGKEFKAERATPDPFTPIFIPARWHANYHSPFLTMSSDGLSLTYTSAGGHGDRDAATALASHPIPPHVGVYYYEVEVQDKGLNGYISIGLCKQDMPLGRLPGWEYGSWGYHGDDGHAFTGTHADTDYGPKFSTGDTIGCGVDFTTGAAFYTKNGLMIGPIFPELTQHGPLWPCVGLRSPNECIKANFGQKDFLFDVDGYVRRRKDTVLREVEKWAVRALPLSVSAAVKLEDEDAPGGGNVVVRFTGGPKAAEDALFRRRARRLTLGAASERTPKKSSKRESIASRAAVDSSAAEDGKKGHKASNSVVSLSAGAGKGVTGVERSEEDELRMALDALVLDYLAHQALVGSVHALARESATRDREDGVPGEAASVIGMDISRPASAMDVDVPSTSTTEAGIWNLPMNSIRARREITTHILAGSIDPAMELIALHWPGLLRTRAVQESAIEEDPTDGEAEKEVYSELSCRLECRKFVELVLAYSASPLGSPISPVSTAYTIHAGQNPPSSPPASPSIPAPTPPSQELDEAFSFGRVLHHRYSDAANPEMRALVSRTFSLLGFARPEEAGGDLAVLVGPGAREELAQWVNEVILLGAEGHSDRPALARAWAQTATVMAQLGQSGGGKAAFIDVREVVGGEVVFAWSPYAIAFYLHNDVYPALLSPSTCRPTAPTPGTDVAKRTVRSIASLGRLGWFWGSLFYVITVGYRGHDAGDDRARTAMGIIVWVWGNDAGGDREGGHAGGDRKDRLWGDAVAKAVGCGGVHTLIVLGDHRWVLGAREW</sequence>
<dbReference type="Pfam" id="PF10607">
    <property type="entry name" value="CTLH"/>
    <property type="match status" value="1"/>
</dbReference>
<dbReference type="PROSITE" id="PS50896">
    <property type="entry name" value="LISH"/>
    <property type="match status" value="1"/>
</dbReference>
<evidence type="ECO:0000313" key="3">
    <source>
        <dbReference type="EMBL" id="EJT98972.1"/>
    </source>
</evidence>
<dbReference type="InterPro" id="IPR003877">
    <property type="entry name" value="SPRY_dom"/>
</dbReference>
<feature type="compositionally biased region" description="Pro residues" evidence="1">
    <location>
        <begin position="626"/>
        <end position="641"/>
    </location>
</feature>
<organism evidence="3 4">
    <name type="scientific">Dacryopinax primogenitus (strain DJM 731)</name>
    <name type="common">Brown rot fungus</name>
    <dbReference type="NCBI Taxonomy" id="1858805"/>
    <lineage>
        <taxon>Eukaryota</taxon>
        <taxon>Fungi</taxon>
        <taxon>Dikarya</taxon>
        <taxon>Basidiomycota</taxon>
        <taxon>Agaricomycotina</taxon>
        <taxon>Dacrymycetes</taxon>
        <taxon>Dacrymycetales</taxon>
        <taxon>Dacrymycetaceae</taxon>
        <taxon>Dacryopinax</taxon>
    </lineage>
</organism>
<dbReference type="SMART" id="SM00449">
    <property type="entry name" value="SPRY"/>
    <property type="match status" value="1"/>
</dbReference>
<evidence type="ECO:0000259" key="2">
    <source>
        <dbReference type="PROSITE" id="PS50188"/>
    </source>
</evidence>